<accession>D4TVR8</accession>
<comment type="caution">
    <text evidence="2">The sequence shown here is derived from an EMBL/GenBank/DDBJ whole genome shotgun (WGS) entry which is preliminary data.</text>
</comment>
<dbReference type="HOGENOM" id="CLU_3163700_0_0_11"/>
<evidence type="ECO:0000256" key="1">
    <source>
        <dbReference type="SAM" id="MobiDB-lite"/>
    </source>
</evidence>
<protein>
    <submittedName>
        <fullName evidence="2">Uncharacterized protein</fullName>
    </submittedName>
</protein>
<proteinExistence type="predicted"/>
<gene>
    <name evidence="2" type="ORF">HMPREF0970_00020</name>
</gene>
<name>D4TVR8_9ACTO</name>
<feature type="compositionally biased region" description="Basic and acidic residues" evidence="1">
    <location>
        <begin position="29"/>
        <end position="38"/>
    </location>
</feature>
<evidence type="ECO:0000313" key="2">
    <source>
        <dbReference type="EMBL" id="EFF81011.1"/>
    </source>
</evidence>
<organism evidence="2 3">
    <name type="scientific">Schaalia odontolytica F0309</name>
    <dbReference type="NCBI Taxonomy" id="649742"/>
    <lineage>
        <taxon>Bacteria</taxon>
        <taxon>Bacillati</taxon>
        <taxon>Actinomycetota</taxon>
        <taxon>Actinomycetes</taxon>
        <taxon>Actinomycetales</taxon>
        <taxon>Actinomycetaceae</taxon>
        <taxon>Schaalia</taxon>
    </lineage>
</organism>
<sequence length="47" mass="5304">MQYVTICAGQMGISVLREEGSLRGVPRLCPDRKDRDASAVRPMPRMR</sequence>
<reference evidence="2 3" key="1">
    <citation type="submission" date="2009-10" db="EMBL/GenBank/DDBJ databases">
        <authorList>
            <person name="Weinstock G."/>
            <person name="Sodergren E."/>
            <person name="Clifton S."/>
            <person name="Fulton L."/>
            <person name="Fulton B."/>
            <person name="Courtney L."/>
            <person name="Fronick C."/>
            <person name="Harrison M."/>
            <person name="Strong C."/>
            <person name="Farmer C."/>
            <person name="Delahaunty K."/>
            <person name="Markovic C."/>
            <person name="Hall O."/>
            <person name="Minx P."/>
            <person name="Tomlinson C."/>
            <person name="Mitreva M."/>
            <person name="Nelson J."/>
            <person name="Hou S."/>
            <person name="Wollam A."/>
            <person name="Pepin K.H."/>
            <person name="Johnson M."/>
            <person name="Bhonagiri V."/>
            <person name="Nash W.E."/>
            <person name="Warren W."/>
            <person name="Chinwalla A."/>
            <person name="Mardis E.R."/>
            <person name="Wilson R.K."/>
        </authorList>
    </citation>
    <scope>NUCLEOTIDE SEQUENCE [LARGE SCALE GENOMIC DNA]</scope>
    <source>
        <strain evidence="2 3">F0309</strain>
    </source>
</reference>
<evidence type="ECO:0000313" key="3">
    <source>
        <dbReference type="Proteomes" id="UP000003150"/>
    </source>
</evidence>
<dbReference type="EMBL" id="ACYT02000002">
    <property type="protein sequence ID" value="EFF81011.1"/>
    <property type="molecule type" value="Genomic_DNA"/>
</dbReference>
<dbReference type="Proteomes" id="UP000003150">
    <property type="component" value="Unassembled WGS sequence"/>
</dbReference>
<dbReference type="AlphaFoldDB" id="D4TVR8"/>
<feature type="region of interest" description="Disordered" evidence="1">
    <location>
        <begin position="27"/>
        <end position="47"/>
    </location>
</feature>